<dbReference type="RefSeq" id="WP_110257888.1">
    <property type="nucleotide sequence ID" value="NZ_QJKB01000015.1"/>
</dbReference>
<evidence type="ECO:0000256" key="1">
    <source>
        <dbReference type="SAM" id="Phobius"/>
    </source>
</evidence>
<dbReference type="AlphaFoldDB" id="A0A318IRG0"/>
<feature type="transmembrane region" description="Helical" evidence="1">
    <location>
        <begin position="65"/>
        <end position="84"/>
    </location>
</feature>
<proteinExistence type="predicted"/>
<keyword evidence="1" id="KW-1133">Transmembrane helix</keyword>
<sequence length="128" mass="13878">MPLKKHMLRISLVLAMIAINLVLYVDAHGLGKAESSFSALFLGCTLAMLPLALLTTFYNPDEKQFLNIFALFCGVALGVMLNAFTDFGNDRNLFPIEMAIFTLLSAPAIITGAAAGIITRRVVRRTGT</sequence>
<name>A0A318IRG0_9BURK</name>
<evidence type="ECO:0000313" key="2">
    <source>
        <dbReference type="EMBL" id="PXX37754.1"/>
    </source>
</evidence>
<keyword evidence="1" id="KW-0812">Transmembrane</keyword>
<dbReference type="Proteomes" id="UP000247792">
    <property type="component" value="Unassembled WGS sequence"/>
</dbReference>
<dbReference type="EMBL" id="QJKB01000015">
    <property type="protein sequence ID" value="PXX37754.1"/>
    <property type="molecule type" value="Genomic_DNA"/>
</dbReference>
<keyword evidence="1" id="KW-0472">Membrane</keyword>
<feature type="transmembrane region" description="Helical" evidence="1">
    <location>
        <begin position="37"/>
        <end position="58"/>
    </location>
</feature>
<feature type="transmembrane region" description="Helical" evidence="1">
    <location>
        <begin position="7"/>
        <end position="25"/>
    </location>
</feature>
<accession>A0A318IRG0</accession>
<protein>
    <submittedName>
        <fullName evidence="2">Uncharacterized protein</fullName>
    </submittedName>
</protein>
<organism evidence="2 3">
    <name type="scientific">Undibacterium pigrum</name>
    <dbReference type="NCBI Taxonomy" id="401470"/>
    <lineage>
        <taxon>Bacteria</taxon>
        <taxon>Pseudomonadati</taxon>
        <taxon>Pseudomonadota</taxon>
        <taxon>Betaproteobacteria</taxon>
        <taxon>Burkholderiales</taxon>
        <taxon>Oxalobacteraceae</taxon>
        <taxon>Undibacterium</taxon>
    </lineage>
</organism>
<reference evidence="2 3" key="1">
    <citation type="submission" date="2018-05" db="EMBL/GenBank/DDBJ databases">
        <title>Genomic Encyclopedia of Type Strains, Phase IV (KMG-IV): sequencing the most valuable type-strain genomes for metagenomic binning, comparative biology and taxonomic classification.</title>
        <authorList>
            <person name="Goeker M."/>
        </authorList>
    </citation>
    <scope>NUCLEOTIDE SEQUENCE [LARGE SCALE GENOMIC DNA]</scope>
    <source>
        <strain evidence="2 3">DSM 19792</strain>
    </source>
</reference>
<gene>
    <name evidence="2" type="ORF">DFR42_1154</name>
</gene>
<feature type="transmembrane region" description="Helical" evidence="1">
    <location>
        <begin position="96"/>
        <end position="118"/>
    </location>
</feature>
<comment type="caution">
    <text evidence="2">The sequence shown here is derived from an EMBL/GenBank/DDBJ whole genome shotgun (WGS) entry which is preliminary data.</text>
</comment>
<keyword evidence="3" id="KW-1185">Reference proteome</keyword>
<evidence type="ECO:0000313" key="3">
    <source>
        <dbReference type="Proteomes" id="UP000247792"/>
    </source>
</evidence>